<dbReference type="AlphaFoldDB" id="A0A7S3KW06"/>
<accession>A0A7S3KW06</accession>
<name>A0A7S3KW06_9STRA</name>
<proteinExistence type="predicted"/>
<sequence length="283" mass="30225">MTLMMMRRDCTSVVLFWAMIVMAGLSSTTTTAFVTTTTTTAHQNKVTAIRTTFTQVSAKKVKRKTTPSSTNSAGGGGFGKAPAADAAKSSSSAGTVIPFSGHSGSGTKALRKVANQFDAIRKEHGVSACRDVYVRSPLHSASTFWFVGKIACVPTTLADNDDTDNNAVDAPHFVQTSLLLKRIILEYSKDQLRPQAMGGKYASALELWLAPGDSEMDVATNKVNLLPVRGSLSSFSTINLAASDIGYNPEIYVGDERVKGGLHVERDENGVTTKPPFEPNLSQ</sequence>
<feature type="region of interest" description="Disordered" evidence="1">
    <location>
        <begin position="59"/>
        <end position="84"/>
    </location>
</feature>
<gene>
    <name evidence="2" type="ORF">ACOF00016_LOCUS764</name>
</gene>
<protein>
    <submittedName>
        <fullName evidence="2">Uncharacterized protein</fullName>
    </submittedName>
</protein>
<organism evidence="2">
    <name type="scientific">Amphora coffeiformis</name>
    <dbReference type="NCBI Taxonomy" id="265554"/>
    <lineage>
        <taxon>Eukaryota</taxon>
        <taxon>Sar</taxon>
        <taxon>Stramenopiles</taxon>
        <taxon>Ochrophyta</taxon>
        <taxon>Bacillariophyta</taxon>
        <taxon>Bacillariophyceae</taxon>
        <taxon>Bacillariophycidae</taxon>
        <taxon>Thalassiophysales</taxon>
        <taxon>Catenulaceae</taxon>
        <taxon>Amphora</taxon>
    </lineage>
</organism>
<evidence type="ECO:0000256" key="1">
    <source>
        <dbReference type="SAM" id="MobiDB-lite"/>
    </source>
</evidence>
<dbReference type="EMBL" id="HBIM01000878">
    <property type="protein sequence ID" value="CAE0402481.1"/>
    <property type="molecule type" value="Transcribed_RNA"/>
</dbReference>
<reference evidence="2" key="1">
    <citation type="submission" date="2021-01" db="EMBL/GenBank/DDBJ databases">
        <authorList>
            <person name="Corre E."/>
            <person name="Pelletier E."/>
            <person name="Niang G."/>
            <person name="Scheremetjew M."/>
            <person name="Finn R."/>
            <person name="Kale V."/>
            <person name="Holt S."/>
            <person name="Cochrane G."/>
            <person name="Meng A."/>
            <person name="Brown T."/>
            <person name="Cohen L."/>
        </authorList>
    </citation>
    <scope>NUCLEOTIDE SEQUENCE</scope>
    <source>
        <strain evidence="2">CCMP127</strain>
    </source>
</reference>
<evidence type="ECO:0000313" key="2">
    <source>
        <dbReference type="EMBL" id="CAE0402481.1"/>
    </source>
</evidence>